<sequence>MRKILTIAVMATLVFSCKNTEEKKEVTADVTYPYSLEKPDNWDIGSKENTLLVMNALKAFEENKVEDCLSYFADTVKWRADYMDQTFVKDSLRTAMTNLRNSMQAIQVKMGDFESVVSKDKKDEWVTLWYTEIVTDKAGKTDSLAMINDIKVSKGKIVELNESIRHFPAKKL</sequence>
<dbReference type="RefSeq" id="WP_353548149.1">
    <property type="nucleotide sequence ID" value="NZ_AP029612.1"/>
</dbReference>
<evidence type="ECO:0000313" key="1">
    <source>
        <dbReference type="EMBL" id="BFG70507.1"/>
    </source>
</evidence>
<organism evidence="1">
    <name type="scientific">Sediminibacterium sp. KACHI17</name>
    <dbReference type="NCBI Taxonomy" id="1751071"/>
    <lineage>
        <taxon>Bacteria</taxon>
        <taxon>Pseudomonadati</taxon>
        <taxon>Bacteroidota</taxon>
        <taxon>Chitinophagia</taxon>
        <taxon>Chitinophagales</taxon>
        <taxon>Chitinophagaceae</taxon>
        <taxon>Sediminibacterium</taxon>
    </lineage>
</organism>
<accession>A0AAT9GJ43</accession>
<dbReference type="SUPFAM" id="SSF54427">
    <property type="entry name" value="NTF2-like"/>
    <property type="match status" value="1"/>
</dbReference>
<dbReference type="Gene3D" id="3.10.450.50">
    <property type="match status" value="1"/>
</dbReference>
<proteinExistence type="predicted"/>
<dbReference type="InterPro" id="IPR032710">
    <property type="entry name" value="NTF2-like_dom_sf"/>
</dbReference>
<dbReference type="PROSITE" id="PS51257">
    <property type="entry name" value="PROKAR_LIPOPROTEIN"/>
    <property type="match status" value="1"/>
</dbReference>
<dbReference type="EMBL" id="AP029612">
    <property type="protein sequence ID" value="BFG70507.1"/>
    <property type="molecule type" value="Genomic_DNA"/>
</dbReference>
<reference evidence="1" key="1">
    <citation type="submission" date="2024-02" db="EMBL/GenBank/DDBJ databases">
        <title>Sediminibacterium planktonica sp. nov. and Sediminibacterium longus sp. nov., isolated from surface lake and river water.</title>
        <authorList>
            <person name="Watanabe K."/>
            <person name="Takemine S."/>
            <person name="Ishii Y."/>
            <person name="Ogata Y."/>
            <person name="Shindo C."/>
            <person name="Suda W."/>
        </authorList>
    </citation>
    <scope>NUCLEOTIDE SEQUENCE</scope>
    <source>
        <strain evidence="1">KACHI17</strain>
    </source>
</reference>
<gene>
    <name evidence="1" type="ORF">KACHI17_13880</name>
</gene>
<name>A0AAT9GJ43_9BACT</name>
<protein>
    <recommendedName>
        <fullName evidence="2">Nuclear transport factor 2 family protein</fullName>
    </recommendedName>
</protein>
<evidence type="ECO:0008006" key="2">
    <source>
        <dbReference type="Google" id="ProtNLM"/>
    </source>
</evidence>
<dbReference type="AlphaFoldDB" id="A0AAT9GJ43"/>